<name>A0A1R1XUZ4_9FUNG</name>
<proteinExistence type="predicted"/>
<evidence type="ECO:0000313" key="2">
    <source>
        <dbReference type="EMBL" id="OMJ18460.1"/>
    </source>
</evidence>
<dbReference type="EMBL" id="LSSN01001743">
    <property type="protein sequence ID" value="OMJ18460.1"/>
    <property type="molecule type" value="Genomic_DNA"/>
</dbReference>
<organism evidence="2 3">
    <name type="scientific">Smittium culicis</name>
    <dbReference type="NCBI Taxonomy" id="133412"/>
    <lineage>
        <taxon>Eukaryota</taxon>
        <taxon>Fungi</taxon>
        <taxon>Fungi incertae sedis</taxon>
        <taxon>Zoopagomycota</taxon>
        <taxon>Kickxellomycotina</taxon>
        <taxon>Harpellomycetes</taxon>
        <taxon>Harpellales</taxon>
        <taxon>Legeriomycetaceae</taxon>
        <taxon>Smittium</taxon>
    </lineage>
</organism>
<evidence type="ECO:0000313" key="3">
    <source>
        <dbReference type="Proteomes" id="UP000187283"/>
    </source>
</evidence>
<dbReference type="OrthoDB" id="10321859at2759"/>
<accession>A0A1R1XUZ4</accession>
<comment type="caution">
    <text evidence="2">The sequence shown here is derived from an EMBL/GenBank/DDBJ whole genome shotgun (WGS) entry which is preliminary data.</text>
</comment>
<sequence length="144" mass="16093">MKGGDFGLRNGGVGTSRSADSKYHVPEKERPRASTGAGDVFSRSRNLAEISEMHDPFVVFPSFNEQSQQEVPRNKGSFFDIEQYMEAGNTFMDLGASNDILKPNFFNPELKNHNGRFDIDHMGSISRGSLATIQMVFEPDSRKQ</sequence>
<dbReference type="AlphaFoldDB" id="A0A1R1XUZ4"/>
<feature type="region of interest" description="Disordered" evidence="1">
    <location>
        <begin position="1"/>
        <end position="41"/>
    </location>
</feature>
<keyword evidence="3" id="KW-1185">Reference proteome</keyword>
<protein>
    <submittedName>
        <fullName evidence="2">Uncharacterized protein</fullName>
    </submittedName>
</protein>
<reference evidence="2 3" key="1">
    <citation type="submission" date="2017-01" db="EMBL/GenBank/DDBJ databases">
        <authorList>
            <person name="Mah S.A."/>
            <person name="Swanson W.J."/>
            <person name="Moy G.W."/>
            <person name="Vacquier V.D."/>
        </authorList>
    </citation>
    <scope>NUCLEOTIDE SEQUENCE [LARGE SCALE GENOMIC DNA]</scope>
    <source>
        <strain evidence="2 3">GSMNP</strain>
    </source>
</reference>
<feature type="compositionally biased region" description="Basic and acidic residues" evidence="1">
    <location>
        <begin position="19"/>
        <end position="32"/>
    </location>
</feature>
<evidence type="ECO:0000256" key="1">
    <source>
        <dbReference type="SAM" id="MobiDB-lite"/>
    </source>
</evidence>
<dbReference type="Proteomes" id="UP000187283">
    <property type="component" value="Unassembled WGS sequence"/>
</dbReference>
<gene>
    <name evidence="2" type="ORF">AYI70_g5345</name>
</gene>
<feature type="compositionally biased region" description="Gly residues" evidence="1">
    <location>
        <begin position="1"/>
        <end position="14"/>
    </location>
</feature>